<proteinExistence type="predicted"/>
<name>A0ABD1P113_9LAMI</name>
<accession>A0ABD1P113</accession>
<reference evidence="3" key="1">
    <citation type="submission" date="2024-07" db="EMBL/GenBank/DDBJ databases">
        <title>Two chromosome-level genome assemblies of Korean endemic species Abeliophyllum distichum and Forsythia ovata (Oleaceae).</title>
        <authorList>
            <person name="Jang H."/>
        </authorList>
    </citation>
    <scope>NUCLEOTIDE SEQUENCE [LARGE SCALE GENOMIC DNA]</scope>
</reference>
<dbReference type="PANTHER" id="PTHR37708">
    <property type="entry name" value="HOMEOBOX HOX-B3-LIKE PROTEIN"/>
    <property type="match status" value="1"/>
</dbReference>
<keyword evidence="3" id="KW-1185">Reference proteome</keyword>
<protein>
    <submittedName>
        <fullName evidence="2">Uncharacterized protein</fullName>
    </submittedName>
</protein>
<dbReference type="PANTHER" id="PTHR37708:SF2">
    <property type="entry name" value="HOMEOBOX HOX-B3-LIKE PROTEIN"/>
    <property type="match status" value="1"/>
</dbReference>
<gene>
    <name evidence="2" type="ORF">Fot_56229</name>
</gene>
<evidence type="ECO:0000256" key="1">
    <source>
        <dbReference type="SAM" id="MobiDB-lite"/>
    </source>
</evidence>
<comment type="caution">
    <text evidence="2">The sequence shown here is derived from an EMBL/GenBank/DDBJ whole genome shotgun (WGS) entry which is preliminary data.</text>
</comment>
<organism evidence="2 3">
    <name type="scientific">Forsythia ovata</name>
    <dbReference type="NCBI Taxonomy" id="205694"/>
    <lineage>
        <taxon>Eukaryota</taxon>
        <taxon>Viridiplantae</taxon>
        <taxon>Streptophyta</taxon>
        <taxon>Embryophyta</taxon>
        <taxon>Tracheophyta</taxon>
        <taxon>Spermatophyta</taxon>
        <taxon>Magnoliopsida</taxon>
        <taxon>eudicotyledons</taxon>
        <taxon>Gunneridae</taxon>
        <taxon>Pentapetalae</taxon>
        <taxon>asterids</taxon>
        <taxon>lamiids</taxon>
        <taxon>Lamiales</taxon>
        <taxon>Oleaceae</taxon>
        <taxon>Forsythieae</taxon>
        <taxon>Forsythia</taxon>
    </lineage>
</organism>
<dbReference type="EMBL" id="JBFOLJ010000039">
    <property type="protein sequence ID" value="KAL2457565.1"/>
    <property type="molecule type" value="Genomic_DNA"/>
</dbReference>
<dbReference type="Proteomes" id="UP001604277">
    <property type="component" value="Unassembled WGS sequence"/>
</dbReference>
<dbReference type="AlphaFoldDB" id="A0ABD1P113"/>
<evidence type="ECO:0000313" key="3">
    <source>
        <dbReference type="Proteomes" id="UP001604277"/>
    </source>
</evidence>
<sequence>MAEMNGSLLQRNHTVLDPRSLILSQFSDSNQPQFLQLTTESLVMERGPRYKEYSDLREKRLRTRGVIEPRIPRKEEPVLTPPKKQVKFQGKSNFTTPPKRTKGTSILTQSVPDFSSALRKENRKPASMLPPLAEKSLTPLAGSKSGRLYGKLGGGSKSANSGEKRSGGVMTRKSHASMEELKGLGAAAINEENRGGRIGRGVGRTLFGYRQF</sequence>
<evidence type="ECO:0000313" key="2">
    <source>
        <dbReference type="EMBL" id="KAL2457565.1"/>
    </source>
</evidence>
<feature type="region of interest" description="Disordered" evidence="1">
    <location>
        <begin position="80"/>
        <end position="175"/>
    </location>
</feature>
<feature type="compositionally biased region" description="Polar residues" evidence="1">
    <location>
        <begin position="90"/>
        <end position="113"/>
    </location>
</feature>